<feature type="domain" description="GIY-YIG" evidence="1">
    <location>
        <begin position="27"/>
        <end position="109"/>
    </location>
</feature>
<dbReference type="PATRIC" id="fig|92706.3.peg.3293"/>
<accession>A0A0F6WRZ1</accession>
<protein>
    <submittedName>
        <fullName evidence="2">ATPase AAA</fullName>
    </submittedName>
</protein>
<dbReference type="InterPro" id="IPR018647">
    <property type="entry name" value="SLFN_3-like_DNA/RNA_helicase"/>
</dbReference>
<evidence type="ECO:0000313" key="2">
    <source>
        <dbReference type="EMBL" id="AKF28855.1"/>
    </source>
</evidence>
<gene>
    <name evidence="2" type="ORF">YH66_15635</name>
</gene>
<dbReference type="SMART" id="SM00382">
    <property type="entry name" value="AAA"/>
    <property type="match status" value="1"/>
</dbReference>
<dbReference type="EMBL" id="CP011309">
    <property type="protein sequence ID" value="AKF28855.1"/>
    <property type="molecule type" value="Genomic_DNA"/>
</dbReference>
<dbReference type="InterPro" id="IPR003593">
    <property type="entry name" value="AAA+_ATPase"/>
</dbReference>
<keyword evidence="3" id="KW-1185">Reference proteome</keyword>
<dbReference type="SUPFAM" id="SSF52540">
    <property type="entry name" value="P-loop containing nucleoside triphosphate hydrolases"/>
    <property type="match status" value="1"/>
</dbReference>
<dbReference type="PROSITE" id="PS50164">
    <property type="entry name" value="GIY_YIG"/>
    <property type="match status" value="1"/>
</dbReference>
<sequence length="581" mass="66569">MTSFEIQRFDFDESLLNSASTEQRLQNWPVVYVLNRPAQKARGLGRIYIGESRSFRNRMKQHLDGKKEHDLKAVRVVLDDTFNKSVCLDLESFLISLAFGDGRNEVLNRNMGISDADYFGRATYRDTFREIFEELRNEGLFQRSIPEIVNSELFKLSPFKALNNDQAIAVMDILEGLSEDLASDAEPGQFTFVQGSPGTGKTVVAVYLMKLLKDISDFRDGEDIDGDEMFSEFFLEGTRERFKDLKIGIIVPQQALRKSLERVFATTPGLSKTMVLSAFTAADSPEQFDVLIVDEAHRLNQYSAQSVPALTKRFNETNKALFDGQKPHASQLDWLKKKSRHVIMMLDLEQSVRPNDLPQEEFQEILDQTPQSRKYRLHTQMRSLGGEDYIDYVKKVFSKLPPTEKLTFKDYDLEIIDSPSEFVETIKQHDREVGLSRVVAGYAWKWASQKNKSAYDIDLGDGVQIQWNSKVVDWVNSKNAVNEAGSIHTIQGYDLNYAGVIIGRDLQYTPERGLFVDKSQYFDAKGKTNNKMRGQTTTEEDLFKYITNIYTVLLTRGMKGTYLHIVDDGLREYLGRYFSVR</sequence>
<dbReference type="InterPro" id="IPR027417">
    <property type="entry name" value="P-loop_NTPase"/>
</dbReference>
<dbReference type="Gene3D" id="3.40.50.300">
    <property type="entry name" value="P-loop containing nucleotide triphosphate hydrolases"/>
    <property type="match status" value="1"/>
</dbReference>
<evidence type="ECO:0000259" key="1">
    <source>
        <dbReference type="PROSITE" id="PS50164"/>
    </source>
</evidence>
<dbReference type="InterPro" id="IPR000305">
    <property type="entry name" value="GIY-YIG_endonuc"/>
</dbReference>
<name>A0A0F6WRZ1_9CORY</name>
<dbReference type="Pfam" id="PF09848">
    <property type="entry name" value="SLFN-g3_helicase"/>
    <property type="match status" value="1"/>
</dbReference>
<organism evidence="2 3">
    <name type="scientific">[Brevibacterium] flavum</name>
    <dbReference type="NCBI Taxonomy" id="92706"/>
    <lineage>
        <taxon>Bacteria</taxon>
        <taxon>Bacillati</taxon>
        <taxon>Actinomycetota</taxon>
        <taxon>Actinomycetes</taxon>
        <taxon>Mycobacteriales</taxon>
        <taxon>Corynebacteriaceae</taxon>
        <taxon>Corynebacterium</taxon>
    </lineage>
</organism>
<evidence type="ECO:0000313" key="3">
    <source>
        <dbReference type="Proteomes" id="UP000034037"/>
    </source>
</evidence>
<dbReference type="CDD" id="cd10439">
    <property type="entry name" value="GIY-YIG_COG3410"/>
    <property type="match status" value="1"/>
</dbReference>
<dbReference type="AlphaFoldDB" id="A0A0F6WRZ1"/>
<reference evidence="2 3" key="1">
    <citation type="submission" date="2015-04" db="EMBL/GenBank/DDBJ databases">
        <title>Complete Genome Sequence of Brevibacterium flavum ATCC 15168.</title>
        <authorList>
            <person name="Ahn J."/>
            <person name="Park G."/>
            <person name="Jeon W."/>
            <person name="Jang Y."/>
            <person name="Jang M."/>
            <person name="Lee H."/>
            <person name="Lee H."/>
        </authorList>
    </citation>
    <scope>NUCLEOTIDE SEQUENCE [LARGE SCALE GENOMIC DNA]</scope>
    <source>
        <strain evidence="2 3">ATCC 15168</strain>
    </source>
</reference>
<dbReference type="RefSeq" id="WP_004567999.1">
    <property type="nucleotide sequence ID" value="NZ_CP011309.1"/>
</dbReference>
<dbReference type="HOGENOM" id="CLU_009521_1_0_11"/>
<dbReference type="Proteomes" id="UP000034037">
    <property type="component" value="Chromosome"/>
</dbReference>
<proteinExistence type="predicted"/>